<dbReference type="HOGENOM" id="CLU_036176_0_1_10"/>
<dbReference type="eggNOG" id="COG4663">
    <property type="taxonomic scope" value="Bacteria"/>
</dbReference>
<name>B3ELR3_CHLPB</name>
<dbReference type="KEGG" id="cpb:Cphamn1_0428"/>
<feature type="binding site" evidence="2">
    <location>
        <position position="206"/>
    </location>
    <ligand>
        <name>substrate</name>
    </ligand>
</feature>
<keyword evidence="3" id="KW-0479">Metal-binding</keyword>
<gene>
    <name evidence="4" type="ordered locus">Cphamn1_0428</name>
</gene>
<sequence length="387" mass="43073">MIIQTTLNRMQDNPRRKFLKRSLQACTASLALSAPILNAGCNKSSSSPADGAPAVHTGKRFQWKMLTTWPPTLPVLQDGPKLFAQWVKEMSEGRLDIQVYGGGELVPALEAFGAVSQGTAEIGHGASYYWAGKVPAAQFFAAVPFGMNPQQMNAWIISGGGLKLWEEVYAPFNLIPLSGGNTGIQMGGWFNKEINAVSDLKGLKMRIPGLGGKVISKAGGSAILSSGSEIYTNLERGVIDATEWIGPYHDYMMGFYKVARYYYYPGWHEPGTNLEFFINKGAFSQLPSDLQQIVRNAAARVHYWMLCEFEAQNNRYLQKLVNEENVDLRAFPSQVLEQLRTYSDEVIREIVSSDAQSKKIYDAYTSFRMQITPWADISEKIYYANAL</sequence>
<dbReference type="Pfam" id="PF03480">
    <property type="entry name" value="DctP"/>
    <property type="match status" value="1"/>
</dbReference>
<dbReference type="PANTHER" id="PTHR33376:SF5">
    <property type="entry name" value="EXTRACYTOPLASMIC SOLUTE RECEPTOR PROTEIN"/>
    <property type="match status" value="1"/>
</dbReference>
<dbReference type="InterPro" id="IPR038404">
    <property type="entry name" value="TRAP_DctP_sf"/>
</dbReference>
<dbReference type="CDD" id="cd13604">
    <property type="entry name" value="PBP2_TRAP_ketoacid_lactate_like"/>
    <property type="match status" value="1"/>
</dbReference>
<evidence type="ECO:0000256" key="1">
    <source>
        <dbReference type="ARBA" id="ARBA00022729"/>
    </source>
</evidence>
<protein>
    <submittedName>
        <fullName evidence="4">TRAP dicarboxylate transporter-DctP subunit</fullName>
    </submittedName>
</protein>
<dbReference type="PIRSF" id="PIRSF039026">
    <property type="entry name" value="SiaP"/>
    <property type="match status" value="1"/>
</dbReference>
<dbReference type="PANTHER" id="PTHR33376">
    <property type="match status" value="1"/>
</dbReference>
<evidence type="ECO:0000256" key="3">
    <source>
        <dbReference type="PIRSR" id="PIRSR039026-2"/>
    </source>
</evidence>
<dbReference type="Gene3D" id="3.40.190.10">
    <property type="entry name" value="Periplasmic binding protein-like II"/>
    <property type="match status" value="1"/>
</dbReference>
<dbReference type="InterPro" id="IPR018389">
    <property type="entry name" value="DctP_fam"/>
</dbReference>
<keyword evidence="1" id="KW-0732">Signal</keyword>
<dbReference type="EMBL" id="CP001101">
    <property type="protein sequence ID" value="ACE03392.1"/>
    <property type="molecule type" value="Genomic_DNA"/>
</dbReference>
<dbReference type="GO" id="GO:0046872">
    <property type="term" value="F:metal ion binding"/>
    <property type="evidence" value="ECO:0007669"/>
    <property type="project" value="UniProtKB-KW"/>
</dbReference>
<dbReference type="GO" id="GO:0055085">
    <property type="term" value="P:transmembrane transport"/>
    <property type="evidence" value="ECO:0007669"/>
    <property type="project" value="InterPro"/>
</dbReference>
<organism evidence="4">
    <name type="scientific">Chlorobium phaeobacteroides (strain BS1)</name>
    <dbReference type="NCBI Taxonomy" id="331678"/>
    <lineage>
        <taxon>Bacteria</taxon>
        <taxon>Pseudomonadati</taxon>
        <taxon>Chlorobiota</taxon>
        <taxon>Chlorobiia</taxon>
        <taxon>Chlorobiales</taxon>
        <taxon>Chlorobiaceae</taxon>
        <taxon>Chlorobium/Pelodictyon group</taxon>
        <taxon>Chlorobium</taxon>
    </lineage>
</organism>
<feature type="binding site" evidence="3">
    <location>
        <position position="269"/>
    </location>
    <ligand>
        <name>substrate</name>
    </ligand>
</feature>
<feature type="binding site" evidence="3">
    <location>
        <position position="243"/>
    </location>
    <ligand>
        <name>substrate</name>
    </ligand>
</feature>
<feature type="binding site" evidence="3">
    <location>
        <position position="244"/>
    </location>
    <ligand>
        <name>Na(+)</name>
        <dbReference type="ChEBI" id="CHEBI:29101"/>
    </ligand>
</feature>
<reference evidence="4" key="1">
    <citation type="submission" date="2008-06" db="EMBL/GenBank/DDBJ databases">
        <title>Complete sequence of Chlorobium phaeobacteroides BS1.</title>
        <authorList>
            <consortium name="US DOE Joint Genome Institute"/>
            <person name="Lucas S."/>
            <person name="Copeland A."/>
            <person name="Lapidus A."/>
            <person name="Glavina del Rio T."/>
            <person name="Dalin E."/>
            <person name="Tice H."/>
            <person name="Bruce D."/>
            <person name="Goodwin L."/>
            <person name="Pitluck S."/>
            <person name="Schmutz J."/>
            <person name="Larimer F."/>
            <person name="Land M."/>
            <person name="Hauser L."/>
            <person name="Kyrpides N."/>
            <person name="Ovchinnikova G."/>
            <person name="Li T."/>
            <person name="Liu Z."/>
            <person name="Zhao F."/>
            <person name="Overmann J."/>
            <person name="Bryant D.A."/>
            <person name="Richardson P."/>
        </authorList>
    </citation>
    <scope>NUCLEOTIDE SEQUENCE [LARGE SCALE GENOMIC DNA]</scope>
    <source>
        <strain evidence="4">BS1</strain>
    </source>
</reference>
<proteinExistence type="predicted"/>
<accession>B3ELR3</accession>
<dbReference type="GO" id="GO:0031317">
    <property type="term" value="C:tripartite ATP-independent periplasmic transporter complex"/>
    <property type="evidence" value="ECO:0007669"/>
    <property type="project" value="InterPro"/>
</dbReference>
<feature type="binding site" evidence="2">
    <location>
        <position position="185"/>
    </location>
    <ligand>
        <name>substrate</name>
    </ligand>
</feature>
<evidence type="ECO:0000256" key="2">
    <source>
        <dbReference type="PIRSR" id="PIRSR039026-1"/>
    </source>
</evidence>
<dbReference type="InterPro" id="IPR026289">
    <property type="entry name" value="SBP_TakP-like"/>
</dbReference>
<dbReference type="AlphaFoldDB" id="B3ELR3"/>
<evidence type="ECO:0000313" key="4">
    <source>
        <dbReference type="EMBL" id="ACE03392.1"/>
    </source>
</evidence>
<dbReference type="Gene3D" id="3.40.190.170">
    <property type="entry name" value="Bacterial extracellular solute-binding protein, family 7"/>
    <property type="match status" value="1"/>
</dbReference>